<keyword evidence="2" id="KW-1185">Reference proteome</keyword>
<reference evidence="1" key="1">
    <citation type="submission" date="2023-05" db="EMBL/GenBank/DDBJ databases">
        <authorList>
            <person name="Stuckert A."/>
        </authorList>
    </citation>
    <scope>NUCLEOTIDE SEQUENCE</scope>
</reference>
<comment type="caution">
    <text evidence="1">The sequence shown here is derived from an EMBL/GenBank/DDBJ whole genome shotgun (WGS) entry which is preliminary data.</text>
</comment>
<feature type="non-terminal residue" evidence="1">
    <location>
        <position position="52"/>
    </location>
</feature>
<protein>
    <submittedName>
        <fullName evidence="1">Uncharacterized protein</fullName>
    </submittedName>
</protein>
<dbReference type="EMBL" id="CATNWA010019126">
    <property type="protein sequence ID" value="CAI9611442.1"/>
    <property type="molecule type" value="Genomic_DNA"/>
</dbReference>
<gene>
    <name evidence="1" type="ORF">SPARVUS_LOCUS14563426</name>
</gene>
<sequence length="52" mass="5898">MIPFCLGPHELSVRPCFHGCYLTPSSSLRHSSWWLHNDVIEYSAGPVALHFT</sequence>
<name>A0ABN9GPQ0_9NEOB</name>
<dbReference type="Proteomes" id="UP001162483">
    <property type="component" value="Unassembled WGS sequence"/>
</dbReference>
<proteinExistence type="predicted"/>
<accession>A0ABN9GPQ0</accession>
<organism evidence="1 2">
    <name type="scientific">Staurois parvus</name>
    <dbReference type="NCBI Taxonomy" id="386267"/>
    <lineage>
        <taxon>Eukaryota</taxon>
        <taxon>Metazoa</taxon>
        <taxon>Chordata</taxon>
        <taxon>Craniata</taxon>
        <taxon>Vertebrata</taxon>
        <taxon>Euteleostomi</taxon>
        <taxon>Amphibia</taxon>
        <taxon>Batrachia</taxon>
        <taxon>Anura</taxon>
        <taxon>Neobatrachia</taxon>
        <taxon>Ranoidea</taxon>
        <taxon>Ranidae</taxon>
        <taxon>Staurois</taxon>
    </lineage>
</organism>
<evidence type="ECO:0000313" key="2">
    <source>
        <dbReference type="Proteomes" id="UP001162483"/>
    </source>
</evidence>
<evidence type="ECO:0000313" key="1">
    <source>
        <dbReference type="EMBL" id="CAI9611442.1"/>
    </source>
</evidence>